<keyword evidence="2" id="KW-1185">Reference proteome</keyword>
<name>A0A4V3D359_9FLAO</name>
<dbReference type="AlphaFoldDB" id="A0A4V3D359"/>
<sequence>MPQIRYCAYPNTLGHIIKMEFTGVTYTGLSITDQETLDKLPNNFSDFFGQVNGIIAFNGGLHIRGCVNAPDWHSIKYYWTGEGALHKKYEELDEQDIPFGQDCLGDQFLLRNLTVHQLSGETGDLENLGLTFEQFISNAIEDPMNFLSLQPLQQFLNQGGHLTPGESLSVYPPFCTKESANGVSIKNVPTKERIDFLANFYQQLKDLGEGQQIQIKIN</sequence>
<evidence type="ECO:0000313" key="1">
    <source>
        <dbReference type="EMBL" id="TDQ28149.1"/>
    </source>
</evidence>
<proteinExistence type="predicted"/>
<evidence type="ECO:0000313" key="2">
    <source>
        <dbReference type="Proteomes" id="UP000295468"/>
    </source>
</evidence>
<reference evidence="1 2" key="1">
    <citation type="submission" date="2019-03" db="EMBL/GenBank/DDBJ databases">
        <title>Genomic Encyclopedia of Archaeal and Bacterial Type Strains, Phase II (KMG-II): from individual species to whole genera.</title>
        <authorList>
            <person name="Goeker M."/>
        </authorList>
    </citation>
    <scope>NUCLEOTIDE SEQUENCE [LARGE SCALE GENOMIC DNA]</scope>
    <source>
        <strain evidence="1 2">DSM 18435</strain>
    </source>
</reference>
<gene>
    <name evidence="1" type="ORF">CLV82_2970</name>
</gene>
<protein>
    <submittedName>
        <fullName evidence="1">Uncharacterized protein</fullName>
    </submittedName>
</protein>
<accession>A0A4V3D359</accession>
<dbReference type="Proteomes" id="UP000295468">
    <property type="component" value="Unassembled WGS sequence"/>
</dbReference>
<comment type="caution">
    <text evidence="1">The sequence shown here is derived from an EMBL/GenBank/DDBJ whole genome shotgun (WGS) entry which is preliminary data.</text>
</comment>
<organism evidence="1 2">
    <name type="scientific">Zeaxanthinibacter enoshimensis</name>
    <dbReference type="NCBI Taxonomy" id="392009"/>
    <lineage>
        <taxon>Bacteria</taxon>
        <taxon>Pseudomonadati</taxon>
        <taxon>Bacteroidota</taxon>
        <taxon>Flavobacteriia</taxon>
        <taxon>Flavobacteriales</taxon>
        <taxon>Flavobacteriaceae</taxon>
        <taxon>Zeaxanthinibacter</taxon>
    </lineage>
</organism>
<dbReference type="EMBL" id="SNYI01000007">
    <property type="protein sequence ID" value="TDQ28149.1"/>
    <property type="molecule type" value="Genomic_DNA"/>
</dbReference>